<proteinExistence type="predicted"/>
<dbReference type="Proteomes" id="UP000593772">
    <property type="component" value="Segment"/>
</dbReference>
<evidence type="ECO:0000313" key="2">
    <source>
        <dbReference type="EMBL" id="QOR59060.1"/>
    </source>
</evidence>
<sequence>MEDTVLHDIKVPIDWVCTYRQIQSLLIDYGVSAIAGCDNVCNNKNKDIIQLWNLFKNAVYVYYREDVDKANRIYDFVVRGLKKYTDVNVGTSTIHVEDSEVEVTCTGDDYKFADTKTSYNFQANDESQLDIQDDGLGQTLYFNIKSQKIVAIGTKEEIFSIGYDFVLNNPEDATWLGYTSANNTLIIRENKSKLRVAKFKLVQYESGNILEGKVTQDVNDYTYRYTINVEPTSIEIPAEGGTKVFTVESYKELVDSDGSVIGDKINVPYNAYSSSIYFKVNGNQVSAEANTEEIRSAAIIIERDEVGVSGNKKIDLYQDSLNKEIRYRLVATVDTNTIDSDGTNPVTLTVESYKETYVNGVSQGDRTDIPYTAISDKGLLKNNTSDKTKWYMSANDTTNVRTDSIIVRQMESNKSEIIDIRQNPAQEEISYVFSVDQESLTPPSTGQNVILNIQSYKQYYINGKPTTKTPIGYTGAVVTGNDFITIQEGLPNSITVAPNSGESERSGKILYTQQDNSGKTLEVRINQTGASITYTYHLSIGENEVSLINTADSKTISVESYRQKYVNGSPEGERENVDYYLSQTSGNANESQYGGVTASPQGEYIYITSELNQTNKTVSIQYDVIQTQSSGTPNVEKLTITKAASTVEDQYFIEAQSTWIDVVAYPNGAYSYFNIRRAEKRHVINGSVTSVEDNLHWEPSSDSDWLHVGNQDETYILCDENTVDSFRTGKITVRLVASNDTKVEITVKQAKATFGTQRVAYLQQHTFNLSPNNTSGETTYRLMYEEIRNGRIVNESDESDNYQGNGLYCYSTTSCGQSCSYWNFTSNSYMKTAGVSFFGTGLTEERLAATGNYRTQDGKYKTYINATFSVYDTLALAEFKTARANDSIYDFFYHYIPKELKCVYTDLVKIFINAHGDNYKLRKAVYNLNLFQSLIAAYFFEDTKKIKLFLDCIIAFANNYFKENDILYEYRLNGIEENGHVYLDILPCQEKTDVKLELDAKTGHLREIDKSANKQAIDFEIKDNNLIAVNHGYRRERLGESNSNCCKS</sequence>
<dbReference type="KEGG" id="vg:65129553"/>
<dbReference type="Gene3D" id="2.60.40.10">
    <property type="entry name" value="Immunoglobulins"/>
    <property type="match status" value="3"/>
</dbReference>
<name>A0A7M1S175_9CAUD</name>
<dbReference type="RefSeq" id="YP_010111218.1">
    <property type="nucleotide sequence ID" value="NC_055879.1"/>
</dbReference>
<reference evidence="2 3" key="1">
    <citation type="submission" date="2020-07" db="EMBL/GenBank/DDBJ databases">
        <title>Taxonomic proposal: Crassvirales, a new order of highly abundant and diverse bacterial viruses.</title>
        <authorList>
            <person name="Shkoporov A.N."/>
            <person name="Stockdale S.R."/>
            <person name="Guerin E."/>
            <person name="Ross R.P."/>
            <person name="Hill C."/>
        </authorList>
    </citation>
    <scope>NUCLEOTIDE SEQUENCE [LARGE SCALE GENOMIC DNA]</scope>
</reference>
<keyword evidence="3" id="KW-1185">Reference proteome</keyword>
<protein>
    <recommendedName>
        <fullName evidence="1">BACON domain-containing protein</fullName>
    </recommendedName>
</protein>
<feature type="domain" description="BACON" evidence="1">
    <location>
        <begin position="698"/>
        <end position="750"/>
    </location>
</feature>
<dbReference type="InterPro" id="IPR024361">
    <property type="entry name" value="BACON"/>
</dbReference>
<dbReference type="Pfam" id="PF13004">
    <property type="entry name" value="BACON"/>
    <property type="match status" value="1"/>
</dbReference>
<evidence type="ECO:0000313" key="3">
    <source>
        <dbReference type="Proteomes" id="UP000593772"/>
    </source>
</evidence>
<organism evidence="2 3">
    <name type="scientific">uncultured phage cr110_1</name>
    <dbReference type="NCBI Taxonomy" id="2772070"/>
    <lineage>
        <taxon>Viruses</taxon>
        <taxon>Duplodnaviria</taxon>
        <taxon>Heunggongvirae</taxon>
        <taxon>Uroviricota</taxon>
        <taxon>Caudoviricetes</taxon>
        <taxon>Crassvirales</taxon>
        <taxon>Intestiviridae</taxon>
        <taxon>Crudevirinae</taxon>
        <taxon>Delmidovirus</taxon>
        <taxon>Delmidovirus intestinihominis</taxon>
    </lineage>
</organism>
<dbReference type="GeneID" id="65129553"/>
<evidence type="ECO:0000259" key="1">
    <source>
        <dbReference type="Pfam" id="PF13004"/>
    </source>
</evidence>
<accession>A0A7M1S175</accession>
<dbReference type="InterPro" id="IPR013783">
    <property type="entry name" value="Ig-like_fold"/>
</dbReference>
<dbReference type="EMBL" id="MT774386">
    <property type="protein sequence ID" value="QOR59060.1"/>
    <property type="molecule type" value="Genomic_DNA"/>
</dbReference>